<evidence type="ECO:0000259" key="12">
    <source>
        <dbReference type="Pfam" id="PF08544"/>
    </source>
</evidence>
<reference evidence="13 14" key="1">
    <citation type="journal article" date="2024" name="Proc. Natl. Acad. Sci. U.S.A.">
        <title>The genetic regulatory architecture and epigenomic basis for age-related changes in rattlesnake venom.</title>
        <authorList>
            <person name="Hogan M.P."/>
            <person name="Holding M.L."/>
            <person name="Nystrom G.S."/>
            <person name="Colston T.J."/>
            <person name="Bartlett D.A."/>
            <person name="Mason A.J."/>
            <person name="Ellsworth S.A."/>
            <person name="Rautsaw R.M."/>
            <person name="Lawrence K.C."/>
            <person name="Strickland J.L."/>
            <person name="He B."/>
            <person name="Fraser P."/>
            <person name="Margres M.J."/>
            <person name="Gilbert D.M."/>
            <person name="Gibbs H.L."/>
            <person name="Parkinson C.L."/>
            <person name="Rokyta D.R."/>
        </authorList>
    </citation>
    <scope>NUCLEOTIDE SEQUENCE [LARGE SCALE GENOMIC DNA]</scope>
    <source>
        <strain evidence="13">DRR0105</strain>
    </source>
</reference>
<evidence type="ECO:0000256" key="4">
    <source>
        <dbReference type="ARBA" id="ARBA00022840"/>
    </source>
</evidence>
<evidence type="ECO:0000256" key="6">
    <source>
        <dbReference type="ARBA" id="ARBA00052616"/>
    </source>
</evidence>
<dbReference type="GO" id="GO:0050201">
    <property type="term" value="F:fucokinase activity"/>
    <property type="evidence" value="ECO:0007669"/>
    <property type="project" value="UniProtKB-EC"/>
</dbReference>
<evidence type="ECO:0000256" key="2">
    <source>
        <dbReference type="ARBA" id="ARBA00022741"/>
    </source>
</evidence>
<keyword evidence="4" id="KW-0067">ATP-binding</keyword>
<keyword evidence="14" id="KW-1185">Reference proteome</keyword>
<dbReference type="InterPro" id="IPR001174">
    <property type="entry name" value="HddA/FKP"/>
</dbReference>
<dbReference type="Pfam" id="PF00288">
    <property type="entry name" value="GHMP_kinases_N"/>
    <property type="match status" value="1"/>
</dbReference>
<dbReference type="Proteomes" id="UP001474421">
    <property type="component" value="Unassembled WGS sequence"/>
</dbReference>
<evidence type="ECO:0000256" key="1">
    <source>
        <dbReference type="ARBA" id="ARBA00022679"/>
    </source>
</evidence>
<gene>
    <name evidence="13" type="ORF">NXF25_016946</name>
</gene>
<dbReference type="InterPro" id="IPR052203">
    <property type="entry name" value="GHMP_Kinase-Related"/>
</dbReference>
<evidence type="ECO:0000256" key="3">
    <source>
        <dbReference type="ARBA" id="ARBA00022777"/>
    </source>
</evidence>
<keyword evidence="3 13" id="KW-0418">Kinase</keyword>
<dbReference type="EC" id="2.7.1.52" evidence="8"/>
<dbReference type="PANTHER" id="PTHR32463">
    <property type="entry name" value="L-FUCOSE KINASE"/>
    <property type="match status" value="1"/>
</dbReference>
<evidence type="ECO:0000256" key="5">
    <source>
        <dbReference type="ARBA" id="ARBA00038121"/>
    </source>
</evidence>
<organism evidence="13 14">
    <name type="scientific">Crotalus adamanteus</name>
    <name type="common">Eastern diamondback rattlesnake</name>
    <dbReference type="NCBI Taxonomy" id="8729"/>
    <lineage>
        <taxon>Eukaryota</taxon>
        <taxon>Metazoa</taxon>
        <taxon>Chordata</taxon>
        <taxon>Craniata</taxon>
        <taxon>Vertebrata</taxon>
        <taxon>Euteleostomi</taxon>
        <taxon>Lepidosauria</taxon>
        <taxon>Squamata</taxon>
        <taxon>Bifurcata</taxon>
        <taxon>Unidentata</taxon>
        <taxon>Episquamata</taxon>
        <taxon>Toxicofera</taxon>
        <taxon>Serpentes</taxon>
        <taxon>Colubroidea</taxon>
        <taxon>Viperidae</taxon>
        <taxon>Crotalinae</taxon>
        <taxon>Crotalus</taxon>
    </lineage>
</organism>
<dbReference type="SUPFAM" id="SSF55060">
    <property type="entry name" value="GHMP Kinase, C-terminal domain"/>
    <property type="match status" value="1"/>
</dbReference>
<evidence type="ECO:0000313" key="13">
    <source>
        <dbReference type="EMBL" id="KAK9392857.1"/>
    </source>
</evidence>
<dbReference type="Pfam" id="PF07959">
    <property type="entry name" value="Fucose_pyrophosphorylase"/>
    <property type="match status" value="1"/>
</dbReference>
<feature type="domain" description="GHMP kinase N-terminal" evidence="10">
    <location>
        <begin position="821"/>
        <end position="893"/>
    </location>
</feature>
<dbReference type="PANTHER" id="PTHR32463:SF0">
    <property type="entry name" value="L-FUCOSE KINASE"/>
    <property type="match status" value="1"/>
</dbReference>
<sequence>MAAAWSVVVLTCQHRDSAFAFQRELEIRRDRGSLGQETILLTVEDPKAQVGSGGATLNALLVAAEHLSARAGYTVVTADVLQEARILVLHMGRDFLFDDCSRAFLCLPLEDLAAPTEALTCHLDRLLATLTERVCKGSPPGVWVSSTDMFLAVPAMPEIDWQSFQGVKVVAVPASVSYARQHGIYSVDSQGVVQDILYQSSEEEIQRCLGPDGKVPLVCGVVFFSSRAAEQLLATHVISPLNACTYMGLDSGAPALQLSLFFDLLLCMAQAVTEEAFIAGRRTGTGGGNAQSSGTVRSARSVLWKTLRTVPLTMAYLPDGTYNYMTSSASDHIYHLTPHLGDAHSSGFCKVAHSEVDEPHLLEEGCSVTNCLLEGAVAVGPGSVIQHCSLEGPLHVRSGCLLTGLDVVSSSVALRSHFLEDVVIQGHMIRLRDTSCKVFTLSGRHDDWQSTASEENGTFLNLPWAALYHRTGIRSQDLWSPDVPPDKRCLLNARLFPVLCVSEPLDLGGLLWLLGSPETRQLQSWRRAWRMSWKEMRACLDQEAELASRKAIFFLQAQHKMQRVLTQQRNCSLLPLIRSAVLDGFGEALLDTLDQVAATAGDLGVAARTLACIADLLGCMARGGGGLRSGPTANLAWAAAFQQLEKGDIAQGIKALAVERKKWLSRPILLVRAARHYEGAEQILIRRAVLLSCRFISLWQVELPPLGCWVRVECPARIDLSGGWSDTPPITYEHGGAVVDAAVLVDGCRPIGAQAQRIAKPELQLISTSGSLEGEVVVELVCRDLEDLRDYCQPHMPGALLKAALVCTHIVNLLSPQTLREQLQERFGGGFKLHTWSRLPHGSGLGTSSILAGAVIASLYRVSGRCANVESLVHAVLHLEQVLTTGGGWQDQVGGLVPGLKIGRSKAQLPLKIEVEEITPPEGFIHTLNQHLLLLYTGKTRLARNLLQDVLRNWYARLPTVVETTSALVSNAEECAQALKQGDLALLGQCLNRYWLQKKEMAPGCEPLVVRQTMEMLQPHVYGQSLAGAGGGGFLCLVTKEPRTRVALQEILAEAAVLGNVSIHTVEVDPVGFKTKAKAQAIVVQTLCQGTFFLGGCHKRTAPPKSGLLGFCRAVLGNWGTILHKRR</sequence>
<dbReference type="InterPro" id="IPR006204">
    <property type="entry name" value="GHMP_kinase_N_dom"/>
</dbReference>
<evidence type="ECO:0000256" key="8">
    <source>
        <dbReference type="ARBA" id="ARBA00066363"/>
    </source>
</evidence>
<dbReference type="InterPro" id="IPR013750">
    <property type="entry name" value="GHMP_kinase_C_dom"/>
</dbReference>
<evidence type="ECO:0000256" key="7">
    <source>
        <dbReference type="ARBA" id="ARBA00059365"/>
    </source>
</evidence>
<evidence type="ECO:0000259" key="11">
    <source>
        <dbReference type="Pfam" id="PF07959"/>
    </source>
</evidence>
<comment type="function">
    <text evidence="7">Takes part in the salvage pathway for reutilization of fucose from the degradation of oligosaccharides.</text>
</comment>
<evidence type="ECO:0000259" key="10">
    <source>
        <dbReference type="Pfam" id="PF00288"/>
    </source>
</evidence>
<dbReference type="PRINTS" id="PR00960">
    <property type="entry name" value="LMBPPROTEIN"/>
</dbReference>
<feature type="domain" description="GDP-fucose pyrophosphorylase" evidence="11">
    <location>
        <begin position="79"/>
        <end position="499"/>
    </location>
</feature>
<name>A0AAW1ASX9_CROAD</name>
<dbReference type="Pfam" id="PF08544">
    <property type="entry name" value="GHMP_kinases_C"/>
    <property type="match status" value="1"/>
</dbReference>
<accession>A0AAW1ASX9</accession>
<dbReference type="SUPFAM" id="SSF54211">
    <property type="entry name" value="Ribosomal protein S5 domain 2-like"/>
    <property type="match status" value="1"/>
</dbReference>
<keyword evidence="1" id="KW-0808">Transferase</keyword>
<dbReference type="EMBL" id="JAOTOJ010000015">
    <property type="protein sequence ID" value="KAK9392857.1"/>
    <property type="molecule type" value="Genomic_DNA"/>
</dbReference>
<feature type="domain" description="GHMP kinase C-terminal" evidence="12">
    <location>
        <begin position="976"/>
        <end position="1054"/>
    </location>
</feature>
<dbReference type="InterPro" id="IPR036554">
    <property type="entry name" value="GHMP_kinase_C_sf"/>
</dbReference>
<dbReference type="GO" id="GO:0042352">
    <property type="term" value="P:GDP-L-fucose salvage"/>
    <property type="evidence" value="ECO:0007669"/>
    <property type="project" value="TreeGrafter"/>
</dbReference>
<proteinExistence type="inferred from homology"/>
<keyword evidence="2" id="KW-0547">Nucleotide-binding</keyword>
<evidence type="ECO:0000256" key="9">
    <source>
        <dbReference type="ARBA" id="ARBA00071656"/>
    </source>
</evidence>
<dbReference type="Gene3D" id="3.30.230.120">
    <property type="match status" value="1"/>
</dbReference>
<dbReference type="FunFam" id="3.30.230.120:FF:000001">
    <property type="entry name" value="L-fucose kinase"/>
    <property type="match status" value="1"/>
</dbReference>
<evidence type="ECO:0000313" key="14">
    <source>
        <dbReference type="Proteomes" id="UP001474421"/>
    </source>
</evidence>
<dbReference type="AlphaFoldDB" id="A0AAW1ASX9"/>
<comment type="similarity">
    <text evidence="5">Belongs to the GHMP kinase family.</text>
</comment>
<comment type="caution">
    <text evidence="13">The sequence shown here is derived from an EMBL/GenBank/DDBJ whole genome shotgun (WGS) entry which is preliminary data.</text>
</comment>
<comment type="catalytic activity">
    <reaction evidence="6">
        <text>L-fucose + ATP = beta-L-fucose 1-phosphate + ADP + H(+)</text>
        <dbReference type="Rhea" id="RHEA:13241"/>
        <dbReference type="ChEBI" id="CHEBI:2181"/>
        <dbReference type="ChEBI" id="CHEBI:15378"/>
        <dbReference type="ChEBI" id="CHEBI:30616"/>
        <dbReference type="ChEBI" id="CHEBI:57268"/>
        <dbReference type="ChEBI" id="CHEBI:456216"/>
        <dbReference type="EC" id="2.7.1.52"/>
    </reaction>
</comment>
<dbReference type="InterPro" id="IPR020568">
    <property type="entry name" value="Ribosomal_Su5_D2-typ_SF"/>
</dbReference>
<dbReference type="GO" id="GO:0005524">
    <property type="term" value="F:ATP binding"/>
    <property type="evidence" value="ECO:0007669"/>
    <property type="project" value="UniProtKB-KW"/>
</dbReference>
<dbReference type="InterPro" id="IPR012887">
    <property type="entry name" value="GDP_fucose_pyrophosphorylase"/>
</dbReference>
<protein>
    <recommendedName>
        <fullName evidence="9">L-fucose kinase</fullName>
        <ecNumber evidence="8">2.7.1.52</ecNumber>
    </recommendedName>
</protein>